<dbReference type="EMBL" id="CM055729">
    <property type="protein sequence ID" value="KAJ8015197.1"/>
    <property type="molecule type" value="Genomic_DNA"/>
</dbReference>
<evidence type="ECO:0000313" key="2">
    <source>
        <dbReference type="Proteomes" id="UP001157502"/>
    </source>
</evidence>
<sequence>MSLDGLSVLRRSASRRCCAELSRLLTLSEISMLEGPGSYQSRAYWGLLERAPSQASPSPITESQPASLRQPYQYQPCNSEYYSSGNSAGTAHSLKVTDQTQSEPGAVPSQLCQLQPTSVPKLL</sequence>
<protein>
    <submittedName>
        <fullName evidence="1">Uncharacterized protein</fullName>
    </submittedName>
</protein>
<accession>A0ACC2HGW3</accession>
<reference evidence="1" key="1">
    <citation type="submission" date="2021-05" db="EMBL/GenBank/DDBJ databases">
        <authorList>
            <person name="Pan Q."/>
            <person name="Jouanno E."/>
            <person name="Zahm M."/>
            <person name="Klopp C."/>
            <person name="Cabau C."/>
            <person name="Louis A."/>
            <person name="Berthelot C."/>
            <person name="Parey E."/>
            <person name="Roest Crollius H."/>
            <person name="Montfort J."/>
            <person name="Robinson-Rechavi M."/>
            <person name="Bouchez O."/>
            <person name="Lampietro C."/>
            <person name="Lopez Roques C."/>
            <person name="Donnadieu C."/>
            <person name="Postlethwait J."/>
            <person name="Bobe J."/>
            <person name="Dillon D."/>
            <person name="Chandos A."/>
            <person name="von Hippel F."/>
            <person name="Guiguen Y."/>
        </authorList>
    </citation>
    <scope>NUCLEOTIDE SEQUENCE</scope>
    <source>
        <strain evidence="1">YG-Jan2019</strain>
    </source>
</reference>
<proteinExistence type="predicted"/>
<dbReference type="Proteomes" id="UP001157502">
    <property type="component" value="Chromosome 2"/>
</dbReference>
<name>A0ACC2HGW3_DALPE</name>
<evidence type="ECO:0000313" key="1">
    <source>
        <dbReference type="EMBL" id="KAJ8015197.1"/>
    </source>
</evidence>
<gene>
    <name evidence="1" type="ORF">DPEC_G00023640</name>
</gene>
<keyword evidence="2" id="KW-1185">Reference proteome</keyword>
<comment type="caution">
    <text evidence="1">The sequence shown here is derived from an EMBL/GenBank/DDBJ whole genome shotgun (WGS) entry which is preliminary data.</text>
</comment>
<organism evidence="1 2">
    <name type="scientific">Dallia pectoralis</name>
    <name type="common">Alaska blackfish</name>
    <dbReference type="NCBI Taxonomy" id="75939"/>
    <lineage>
        <taxon>Eukaryota</taxon>
        <taxon>Metazoa</taxon>
        <taxon>Chordata</taxon>
        <taxon>Craniata</taxon>
        <taxon>Vertebrata</taxon>
        <taxon>Euteleostomi</taxon>
        <taxon>Actinopterygii</taxon>
        <taxon>Neopterygii</taxon>
        <taxon>Teleostei</taxon>
        <taxon>Protacanthopterygii</taxon>
        <taxon>Esociformes</taxon>
        <taxon>Umbridae</taxon>
        <taxon>Dallia</taxon>
    </lineage>
</organism>